<evidence type="ECO:0000313" key="2">
    <source>
        <dbReference type="Proteomes" id="UP000005239"/>
    </source>
</evidence>
<accession>A0A2A6BCQ0</accession>
<dbReference type="AlphaFoldDB" id="A0A2A6BCQ0"/>
<accession>A0A8R1YG87</accession>
<name>A0A2A6BCQ0_PRIPA</name>
<gene>
    <name evidence="1" type="primary">WBGene00110259</name>
</gene>
<protein>
    <submittedName>
        <fullName evidence="1">Uncharacterized protein</fullName>
    </submittedName>
</protein>
<organism evidence="1 2">
    <name type="scientific">Pristionchus pacificus</name>
    <name type="common">Parasitic nematode worm</name>
    <dbReference type="NCBI Taxonomy" id="54126"/>
    <lineage>
        <taxon>Eukaryota</taxon>
        <taxon>Metazoa</taxon>
        <taxon>Ecdysozoa</taxon>
        <taxon>Nematoda</taxon>
        <taxon>Chromadorea</taxon>
        <taxon>Rhabditida</taxon>
        <taxon>Rhabditina</taxon>
        <taxon>Diplogasteromorpha</taxon>
        <taxon>Diplogasteroidea</taxon>
        <taxon>Neodiplogasteridae</taxon>
        <taxon>Pristionchus</taxon>
    </lineage>
</organism>
<dbReference type="EnsemblMetazoa" id="PPA20705.1">
    <property type="protein sequence ID" value="PPA20705.1"/>
    <property type="gene ID" value="WBGene00110259"/>
</dbReference>
<evidence type="ECO:0000313" key="1">
    <source>
        <dbReference type="EnsemblMetazoa" id="PPA20705.1"/>
    </source>
</evidence>
<reference evidence="1" key="2">
    <citation type="submission" date="2022-06" db="UniProtKB">
        <authorList>
            <consortium name="EnsemblMetazoa"/>
        </authorList>
    </citation>
    <scope>IDENTIFICATION</scope>
    <source>
        <strain evidence="1">PS312</strain>
    </source>
</reference>
<proteinExistence type="predicted"/>
<keyword evidence="2" id="KW-1185">Reference proteome</keyword>
<sequence length="139" mass="16170">MSASISPASINEIGRDARRPFILVDLDPIGATSSAQRPFRKGYVDFNISPFSPDQLPFRMDTYVDFTQCPLPFPDDYVRPSRYVDFRSFGKILPDLERTKNYHDLPLAVEKELKRNDYWSWCFCGTAIFFFFSIFVVVF</sequence>
<reference evidence="2" key="1">
    <citation type="journal article" date="2008" name="Nat. Genet.">
        <title>The Pristionchus pacificus genome provides a unique perspective on nematode lifestyle and parasitism.</title>
        <authorList>
            <person name="Dieterich C."/>
            <person name="Clifton S.W."/>
            <person name="Schuster L.N."/>
            <person name="Chinwalla A."/>
            <person name="Delehaunty K."/>
            <person name="Dinkelacker I."/>
            <person name="Fulton L."/>
            <person name="Fulton R."/>
            <person name="Godfrey J."/>
            <person name="Minx P."/>
            <person name="Mitreva M."/>
            <person name="Roeseler W."/>
            <person name="Tian H."/>
            <person name="Witte H."/>
            <person name="Yang S.P."/>
            <person name="Wilson R.K."/>
            <person name="Sommer R.J."/>
        </authorList>
    </citation>
    <scope>NUCLEOTIDE SEQUENCE [LARGE SCALE GENOMIC DNA]</scope>
    <source>
        <strain evidence="2">PS312</strain>
    </source>
</reference>
<dbReference type="Proteomes" id="UP000005239">
    <property type="component" value="Unassembled WGS sequence"/>
</dbReference>